<keyword evidence="1" id="KW-0808">Transferase</keyword>
<proteinExistence type="predicted"/>
<protein>
    <submittedName>
        <fullName evidence="1">Ribulose-1,5 bisphosphate carboxylase/oxygenase large subunit N-methyltransferase, chloroplastic</fullName>
    </submittedName>
</protein>
<name>A0A2Z7CNJ5_9LAMI</name>
<dbReference type="InterPro" id="IPR050600">
    <property type="entry name" value="SETD3_SETD6_MTase"/>
</dbReference>
<dbReference type="GO" id="GO:0032259">
    <property type="term" value="P:methylation"/>
    <property type="evidence" value="ECO:0007669"/>
    <property type="project" value="UniProtKB-KW"/>
</dbReference>
<dbReference type="OrthoDB" id="441812at2759"/>
<keyword evidence="1" id="KW-0489">Methyltransferase</keyword>
<sequence>MPLRYAPVTNTLCTQTQYPVISIIFRRFTTRTRYFPSISPPKGSLRIDEECDDFLPWLERKAGKEISSVLAIGTSSFGRSLYASHCISEGDCILKIPHSVQMAPDNLPSEISYLLGDKVGSVAKVALLILLEKQLGQVSEWAPYISRLPNAEKMHSTIFWSNDELEMIRPCALYRETLKQKTRIGKDFTTIKEAFDGLHNGFQDITLQEFTYAHGLDFLNHDGTSEAYLLSNELKQHSEVLADRDYAPGDEVDLKHIAVAST</sequence>
<dbReference type="Proteomes" id="UP000250235">
    <property type="component" value="Unassembled WGS sequence"/>
</dbReference>
<reference evidence="1 2" key="1">
    <citation type="journal article" date="2015" name="Proc. Natl. Acad. Sci. U.S.A.">
        <title>The resurrection genome of Boea hygrometrica: A blueprint for survival of dehydration.</title>
        <authorList>
            <person name="Xiao L."/>
            <person name="Yang G."/>
            <person name="Zhang L."/>
            <person name="Yang X."/>
            <person name="Zhao S."/>
            <person name="Ji Z."/>
            <person name="Zhou Q."/>
            <person name="Hu M."/>
            <person name="Wang Y."/>
            <person name="Chen M."/>
            <person name="Xu Y."/>
            <person name="Jin H."/>
            <person name="Xiao X."/>
            <person name="Hu G."/>
            <person name="Bao F."/>
            <person name="Hu Y."/>
            <person name="Wan P."/>
            <person name="Li L."/>
            <person name="Deng X."/>
            <person name="Kuang T."/>
            <person name="Xiang C."/>
            <person name="Zhu J.K."/>
            <person name="Oliver M.J."/>
            <person name="He Y."/>
        </authorList>
    </citation>
    <scope>NUCLEOTIDE SEQUENCE [LARGE SCALE GENOMIC DNA]</scope>
    <source>
        <strain evidence="2">cv. XS01</strain>
    </source>
</reference>
<dbReference type="AlphaFoldDB" id="A0A2Z7CNJ5"/>
<dbReference type="EMBL" id="KQ993830">
    <property type="protein sequence ID" value="KZV48661.1"/>
    <property type="molecule type" value="Genomic_DNA"/>
</dbReference>
<dbReference type="Gene3D" id="3.90.1410.10">
    <property type="entry name" value="set domain protein methyltransferase, domain 1"/>
    <property type="match status" value="1"/>
</dbReference>
<organism evidence="1 2">
    <name type="scientific">Dorcoceras hygrometricum</name>
    <dbReference type="NCBI Taxonomy" id="472368"/>
    <lineage>
        <taxon>Eukaryota</taxon>
        <taxon>Viridiplantae</taxon>
        <taxon>Streptophyta</taxon>
        <taxon>Embryophyta</taxon>
        <taxon>Tracheophyta</taxon>
        <taxon>Spermatophyta</taxon>
        <taxon>Magnoliopsida</taxon>
        <taxon>eudicotyledons</taxon>
        <taxon>Gunneridae</taxon>
        <taxon>Pentapetalae</taxon>
        <taxon>asterids</taxon>
        <taxon>lamiids</taxon>
        <taxon>Lamiales</taxon>
        <taxon>Gesneriaceae</taxon>
        <taxon>Didymocarpoideae</taxon>
        <taxon>Trichosporeae</taxon>
        <taxon>Loxocarpinae</taxon>
        <taxon>Dorcoceras</taxon>
    </lineage>
</organism>
<gene>
    <name evidence="1" type="ORF">F511_10347</name>
</gene>
<dbReference type="SUPFAM" id="SSF82199">
    <property type="entry name" value="SET domain"/>
    <property type="match status" value="1"/>
</dbReference>
<dbReference type="PANTHER" id="PTHR13271:SF134">
    <property type="entry name" value="OS01G0976450 PROTEIN"/>
    <property type="match status" value="1"/>
</dbReference>
<dbReference type="PANTHER" id="PTHR13271">
    <property type="entry name" value="UNCHARACTERIZED PUTATIVE METHYLTRANSFERASE"/>
    <property type="match status" value="1"/>
</dbReference>
<dbReference type="InterPro" id="IPR046341">
    <property type="entry name" value="SET_dom_sf"/>
</dbReference>
<keyword evidence="2" id="KW-1185">Reference proteome</keyword>
<evidence type="ECO:0000313" key="2">
    <source>
        <dbReference type="Proteomes" id="UP000250235"/>
    </source>
</evidence>
<accession>A0A2Z7CNJ5</accession>
<evidence type="ECO:0000313" key="1">
    <source>
        <dbReference type="EMBL" id="KZV48661.1"/>
    </source>
</evidence>
<dbReference type="GO" id="GO:0016279">
    <property type="term" value="F:protein-lysine N-methyltransferase activity"/>
    <property type="evidence" value="ECO:0007669"/>
    <property type="project" value="TreeGrafter"/>
</dbReference>